<organism evidence="2 3">
    <name type="scientific">Cetraspora pellucida</name>
    <dbReference type="NCBI Taxonomy" id="1433469"/>
    <lineage>
        <taxon>Eukaryota</taxon>
        <taxon>Fungi</taxon>
        <taxon>Fungi incertae sedis</taxon>
        <taxon>Mucoromycota</taxon>
        <taxon>Glomeromycotina</taxon>
        <taxon>Glomeromycetes</taxon>
        <taxon>Diversisporales</taxon>
        <taxon>Gigasporaceae</taxon>
        <taxon>Cetraspora</taxon>
    </lineage>
</organism>
<dbReference type="PANTHER" id="PTHR31681:SF3">
    <property type="entry name" value="OS04G0690100 PROTEIN"/>
    <property type="match status" value="1"/>
</dbReference>
<dbReference type="OrthoDB" id="9514740at2759"/>
<proteinExistence type="predicted"/>
<dbReference type="AlphaFoldDB" id="A0A9N9HQM8"/>
<dbReference type="Gene3D" id="3.90.228.10">
    <property type="match status" value="1"/>
</dbReference>
<reference evidence="2" key="1">
    <citation type="submission" date="2021-06" db="EMBL/GenBank/DDBJ databases">
        <authorList>
            <person name="Kallberg Y."/>
            <person name="Tangrot J."/>
            <person name="Rosling A."/>
        </authorList>
    </citation>
    <scope>NUCLEOTIDE SEQUENCE</scope>
    <source>
        <strain evidence="2">FL966</strain>
    </source>
</reference>
<name>A0A9N9HQM8_9GLOM</name>
<dbReference type="PANTHER" id="PTHR31681">
    <property type="entry name" value="C2H2-LIKE ZINC FINGER PROTEIN"/>
    <property type="match status" value="1"/>
</dbReference>
<accession>A0A9N9HQM8</accession>
<protein>
    <submittedName>
        <fullName evidence="2">732_t:CDS:1</fullName>
    </submittedName>
</protein>
<dbReference type="SUPFAM" id="SSF56399">
    <property type="entry name" value="ADP-ribosylation"/>
    <property type="match status" value="1"/>
</dbReference>
<dbReference type="Pfam" id="PF00644">
    <property type="entry name" value="PARP"/>
    <property type="match status" value="1"/>
</dbReference>
<gene>
    <name evidence="2" type="ORF">CPELLU_LOCUS11817</name>
</gene>
<evidence type="ECO:0000259" key="1">
    <source>
        <dbReference type="Pfam" id="PF00644"/>
    </source>
</evidence>
<keyword evidence="3" id="KW-1185">Reference proteome</keyword>
<dbReference type="Proteomes" id="UP000789759">
    <property type="component" value="Unassembled WGS sequence"/>
</dbReference>
<evidence type="ECO:0000313" key="3">
    <source>
        <dbReference type="Proteomes" id="UP000789759"/>
    </source>
</evidence>
<dbReference type="GO" id="GO:0003950">
    <property type="term" value="F:NAD+ poly-ADP-ribosyltransferase activity"/>
    <property type="evidence" value="ECO:0007669"/>
    <property type="project" value="InterPro"/>
</dbReference>
<comment type="caution">
    <text evidence="2">The sequence shown here is derived from an EMBL/GenBank/DDBJ whole genome shotgun (WGS) entry which is preliminary data.</text>
</comment>
<feature type="domain" description="PARP catalytic" evidence="1">
    <location>
        <begin position="199"/>
        <end position="320"/>
    </location>
</feature>
<sequence length="356" mass="41212">MVNCLYCCEIEPDLDPDGTPSEYCSDECRRKALKTGFLTPCLQCKEFPCAKYSQFCGWSTCRNIPTCIRCKNNQVRDMGSLWCSKKCRDDTPNWKMMIKSDEFCLECRQEYPLYGKDFCKRECEEHAQNNGQKFKDISNQFTSSWKHKNKPIPSVYAVYKIFPNQDLVFKYNDYQDYVEKRRGFGYKGRPFPKGDESRKMTRGNEQRRFHGTRMKCFLGIETEALCSNSECSICGIIKNGFKLSYEGPKSFPWQKFGPGIYFSGTSSKSDYFSKDTKVCNSRKYKAMLLNKVVAGRVLELLEENKNMEGSPSNYDSVVGEPGEKLNYDELVVYKECACLPRYLIIYEKSGKADNNI</sequence>
<evidence type="ECO:0000313" key="2">
    <source>
        <dbReference type="EMBL" id="CAG8700811.1"/>
    </source>
</evidence>
<dbReference type="InterPro" id="IPR012317">
    <property type="entry name" value="Poly(ADP-ribose)pol_cat_dom"/>
</dbReference>
<dbReference type="EMBL" id="CAJVQA010010783">
    <property type="protein sequence ID" value="CAG8700811.1"/>
    <property type="molecule type" value="Genomic_DNA"/>
</dbReference>